<gene>
    <name evidence="1" type="ORF">BYL167_LOCUS35801</name>
</gene>
<protein>
    <recommendedName>
        <fullName evidence="3">Transposase</fullName>
    </recommendedName>
</protein>
<proteinExistence type="predicted"/>
<comment type="caution">
    <text evidence="1">The sequence shown here is derived from an EMBL/GenBank/DDBJ whole genome shotgun (WGS) entry which is preliminary data.</text>
</comment>
<evidence type="ECO:0000313" key="2">
    <source>
        <dbReference type="Proteomes" id="UP000681967"/>
    </source>
</evidence>
<organism evidence="1 2">
    <name type="scientific">Rotaria magnacalcarata</name>
    <dbReference type="NCBI Taxonomy" id="392030"/>
    <lineage>
        <taxon>Eukaryota</taxon>
        <taxon>Metazoa</taxon>
        <taxon>Spiralia</taxon>
        <taxon>Gnathifera</taxon>
        <taxon>Rotifera</taxon>
        <taxon>Eurotatoria</taxon>
        <taxon>Bdelloidea</taxon>
        <taxon>Philodinida</taxon>
        <taxon>Philodinidae</taxon>
        <taxon>Rotaria</taxon>
    </lineage>
</organism>
<evidence type="ECO:0000313" key="1">
    <source>
        <dbReference type="EMBL" id="CAF4496366.1"/>
    </source>
</evidence>
<reference evidence="1" key="1">
    <citation type="submission" date="2021-02" db="EMBL/GenBank/DDBJ databases">
        <authorList>
            <person name="Nowell W R."/>
        </authorList>
    </citation>
    <scope>NUCLEOTIDE SEQUENCE</scope>
</reference>
<sequence>SLVFFDGRLNSAKYIDILENNLAVALEKFPAQQSNKIWYQQDNARPHVSAKAENGFNSKSSSEYNGKHLIYSRSKTIKI</sequence>
<dbReference type="GO" id="GO:0003676">
    <property type="term" value="F:nucleic acid binding"/>
    <property type="evidence" value="ECO:0007669"/>
    <property type="project" value="InterPro"/>
</dbReference>
<feature type="non-terminal residue" evidence="1">
    <location>
        <position position="1"/>
    </location>
</feature>
<dbReference type="AlphaFoldDB" id="A0A8S2XH49"/>
<dbReference type="EMBL" id="CAJOBH010076407">
    <property type="protein sequence ID" value="CAF4496366.1"/>
    <property type="molecule type" value="Genomic_DNA"/>
</dbReference>
<dbReference type="InterPro" id="IPR036397">
    <property type="entry name" value="RNaseH_sf"/>
</dbReference>
<accession>A0A8S2XH49</accession>
<dbReference type="Proteomes" id="UP000681967">
    <property type="component" value="Unassembled WGS sequence"/>
</dbReference>
<evidence type="ECO:0008006" key="3">
    <source>
        <dbReference type="Google" id="ProtNLM"/>
    </source>
</evidence>
<dbReference type="Gene3D" id="3.30.420.10">
    <property type="entry name" value="Ribonuclease H-like superfamily/Ribonuclease H"/>
    <property type="match status" value="1"/>
</dbReference>
<name>A0A8S2XH49_9BILA</name>